<evidence type="ECO:0000313" key="3">
    <source>
        <dbReference type="Proteomes" id="UP001279734"/>
    </source>
</evidence>
<name>A0AAD3XJW8_NEPGR</name>
<sequence length="228" mass="25734">MEDQRPILLIRMMSKRRTWACLFVLVYSVNLYSSWNLLYYILHWYRSNVSSSPVQSAVAEWTALYASVLLGLSFGMLSMVAALAVAAPAMLVTWITVLVLLAFCGRRRRDLVVDGKKLTADIVGFVIKILIKEGNAVASVVESSSFPPMLYYVMFTLAIFDVFVEVLDGYSGVLTMFAVREFSLAVVACMEVGESEVGTTLWPIWMGRRWRWKCRNCLSGRSLELGMH</sequence>
<dbReference type="AlphaFoldDB" id="A0AAD3XJW8"/>
<proteinExistence type="predicted"/>
<accession>A0AAD3XJW8</accession>
<dbReference type="Proteomes" id="UP001279734">
    <property type="component" value="Unassembled WGS sequence"/>
</dbReference>
<feature type="transmembrane region" description="Helical" evidence="1">
    <location>
        <begin position="79"/>
        <end position="103"/>
    </location>
</feature>
<keyword evidence="1" id="KW-0472">Membrane</keyword>
<keyword evidence="1" id="KW-0812">Transmembrane</keyword>
<organism evidence="2 3">
    <name type="scientific">Nepenthes gracilis</name>
    <name type="common">Slender pitcher plant</name>
    <dbReference type="NCBI Taxonomy" id="150966"/>
    <lineage>
        <taxon>Eukaryota</taxon>
        <taxon>Viridiplantae</taxon>
        <taxon>Streptophyta</taxon>
        <taxon>Embryophyta</taxon>
        <taxon>Tracheophyta</taxon>
        <taxon>Spermatophyta</taxon>
        <taxon>Magnoliopsida</taxon>
        <taxon>eudicotyledons</taxon>
        <taxon>Gunneridae</taxon>
        <taxon>Pentapetalae</taxon>
        <taxon>Caryophyllales</taxon>
        <taxon>Nepenthaceae</taxon>
        <taxon>Nepenthes</taxon>
    </lineage>
</organism>
<protein>
    <submittedName>
        <fullName evidence="2">Uncharacterized protein</fullName>
    </submittedName>
</protein>
<keyword evidence="3" id="KW-1185">Reference proteome</keyword>
<keyword evidence="1" id="KW-1133">Transmembrane helix</keyword>
<dbReference type="PANTHER" id="PTHR34656:SF1">
    <property type="entry name" value="PYRROLINE-5-CARBOXYLATE REDUCTASE"/>
    <property type="match status" value="1"/>
</dbReference>
<gene>
    <name evidence="2" type="ORF">Nepgr_009069</name>
</gene>
<evidence type="ECO:0000313" key="2">
    <source>
        <dbReference type="EMBL" id="GMH07229.1"/>
    </source>
</evidence>
<feature type="transmembrane region" description="Helical" evidence="1">
    <location>
        <begin position="20"/>
        <end position="42"/>
    </location>
</feature>
<dbReference type="PANTHER" id="PTHR34656">
    <property type="entry name" value="PYRROLINE-5-CARBOXYLATE REDUCTASE"/>
    <property type="match status" value="1"/>
</dbReference>
<dbReference type="EMBL" id="BSYO01000007">
    <property type="protein sequence ID" value="GMH07229.1"/>
    <property type="molecule type" value="Genomic_DNA"/>
</dbReference>
<comment type="caution">
    <text evidence="2">The sequence shown here is derived from an EMBL/GenBank/DDBJ whole genome shotgun (WGS) entry which is preliminary data.</text>
</comment>
<evidence type="ECO:0000256" key="1">
    <source>
        <dbReference type="SAM" id="Phobius"/>
    </source>
</evidence>
<reference evidence="2" key="1">
    <citation type="submission" date="2023-05" db="EMBL/GenBank/DDBJ databases">
        <title>Nepenthes gracilis genome sequencing.</title>
        <authorList>
            <person name="Fukushima K."/>
        </authorList>
    </citation>
    <scope>NUCLEOTIDE SEQUENCE</scope>
    <source>
        <strain evidence="2">SING2019-196</strain>
    </source>
</reference>